<feature type="compositionally biased region" description="Basic and acidic residues" evidence="1">
    <location>
        <begin position="34"/>
        <end position="48"/>
    </location>
</feature>
<keyword evidence="3" id="KW-1185">Reference proteome</keyword>
<protein>
    <submittedName>
        <fullName evidence="2">Uncharacterized protein</fullName>
    </submittedName>
</protein>
<gene>
    <name evidence="2" type="ORF">ACFFX0_09960</name>
</gene>
<evidence type="ECO:0000256" key="1">
    <source>
        <dbReference type="SAM" id="MobiDB-lite"/>
    </source>
</evidence>
<name>A0ABV5FYL8_9MICC</name>
<organism evidence="2 3">
    <name type="scientific">Citricoccus parietis</name>
    <dbReference type="NCBI Taxonomy" id="592307"/>
    <lineage>
        <taxon>Bacteria</taxon>
        <taxon>Bacillati</taxon>
        <taxon>Actinomycetota</taxon>
        <taxon>Actinomycetes</taxon>
        <taxon>Micrococcales</taxon>
        <taxon>Micrococcaceae</taxon>
        <taxon>Citricoccus</taxon>
    </lineage>
</organism>
<dbReference type="EMBL" id="JBHMFI010000001">
    <property type="protein sequence ID" value="MFB9071509.1"/>
    <property type="molecule type" value="Genomic_DNA"/>
</dbReference>
<evidence type="ECO:0000313" key="3">
    <source>
        <dbReference type="Proteomes" id="UP001589575"/>
    </source>
</evidence>
<dbReference type="Proteomes" id="UP001589575">
    <property type="component" value="Unassembled WGS sequence"/>
</dbReference>
<comment type="caution">
    <text evidence="2">The sequence shown here is derived from an EMBL/GenBank/DDBJ whole genome shotgun (WGS) entry which is preliminary data.</text>
</comment>
<proteinExistence type="predicted"/>
<reference evidence="2 3" key="1">
    <citation type="submission" date="2024-09" db="EMBL/GenBank/DDBJ databases">
        <authorList>
            <person name="Sun Q."/>
            <person name="Mori K."/>
        </authorList>
    </citation>
    <scope>NUCLEOTIDE SEQUENCE [LARGE SCALE GENOMIC DNA]</scope>
    <source>
        <strain evidence="2 3">CCM 7609</strain>
    </source>
</reference>
<accession>A0ABV5FYL8</accession>
<evidence type="ECO:0000313" key="2">
    <source>
        <dbReference type="EMBL" id="MFB9071509.1"/>
    </source>
</evidence>
<feature type="region of interest" description="Disordered" evidence="1">
    <location>
        <begin position="1"/>
        <end position="55"/>
    </location>
</feature>
<sequence length="55" mass="6125">MQRIPATVSRGPGCPTPAAGPRQSRSYRSGLRWAHADTREPRVAERGRSRCHALR</sequence>